<dbReference type="SUPFAM" id="SSF116726">
    <property type="entry name" value="TrkA C-terminal domain-like"/>
    <property type="match status" value="2"/>
</dbReference>
<dbReference type="GO" id="GO:0006813">
    <property type="term" value="P:potassium ion transport"/>
    <property type="evidence" value="ECO:0007669"/>
    <property type="project" value="InterPro"/>
</dbReference>
<comment type="similarity">
    <text evidence="8">Belongs to the AAE transporter (TC 2.A.81) family. YidE subfamily.</text>
</comment>
<feature type="transmembrane region" description="Helical" evidence="8">
    <location>
        <begin position="29"/>
        <end position="47"/>
    </location>
</feature>
<feature type="domain" description="RCK C-terminal" evidence="9">
    <location>
        <begin position="277"/>
        <end position="360"/>
    </location>
</feature>
<gene>
    <name evidence="10" type="ORF">A4G16_06295</name>
</gene>
<keyword evidence="7 8" id="KW-0472">Membrane</keyword>
<feature type="transmembrane region" description="Helical" evidence="8">
    <location>
        <begin position="67"/>
        <end position="86"/>
    </location>
</feature>
<dbReference type="InterPro" id="IPR023018">
    <property type="entry name" value="Transpt_YidE_put"/>
</dbReference>
<evidence type="ECO:0000313" key="11">
    <source>
        <dbReference type="Proteomes" id="UP000501366"/>
    </source>
</evidence>
<dbReference type="GO" id="GO:0008324">
    <property type="term" value="F:monoatomic cation transmembrane transporter activity"/>
    <property type="evidence" value="ECO:0007669"/>
    <property type="project" value="InterPro"/>
</dbReference>
<evidence type="ECO:0000256" key="1">
    <source>
        <dbReference type="ARBA" id="ARBA00004651"/>
    </source>
</evidence>
<protein>
    <recommendedName>
        <fullName evidence="8">Putative transport protein A4G16_06295</fullName>
    </recommendedName>
</protein>
<dbReference type="HAMAP" id="MF_01016">
    <property type="entry name" value="YidE"/>
    <property type="match status" value="1"/>
</dbReference>
<evidence type="ECO:0000256" key="8">
    <source>
        <dbReference type="HAMAP-Rule" id="MF_01016"/>
    </source>
</evidence>
<feature type="transmembrane region" description="Helical" evidence="8">
    <location>
        <begin position="396"/>
        <end position="416"/>
    </location>
</feature>
<keyword evidence="5" id="KW-0677">Repeat</keyword>
<comment type="subcellular location">
    <subcellularLocation>
        <location evidence="1 8">Cell membrane</location>
        <topology evidence="1 8">Multi-pass membrane protein</topology>
    </subcellularLocation>
</comment>
<feature type="transmembrane region" description="Helical" evidence="8">
    <location>
        <begin position="529"/>
        <end position="551"/>
    </location>
</feature>
<proteinExistence type="inferred from homology"/>
<feature type="transmembrane region" description="Helical" evidence="8">
    <location>
        <begin position="465"/>
        <end position="483"/>
    </location>
</feature>
<keyword evidence="2 8" id="KW-0813">Transport</keyword>
<dbReference type="Gene3D" id="3.30.70.1450">
    <property type="entry name" value="Regulator of K+ conductance, C-terminal domain"/>
    <property type="match status" value="2"/>
</dbReference>
<reference evidence="10 11" key="1">
    <citation type="submission" date="2016-03" db="EMBL/GenBank/DDBJ databases">
        <authorList>
            <person name="Bojesen A.M."/>
            <person name="Planet P."/>
            <person name="Hansen M.J."/>
        </authorList>
    </citation>
    <scope>NUCLEOTIDE SEQUENCE [LARGE SCALE GENOMIC DNA]</scope>
    <source>
        <strain evidence="10 11">B 234/94</strain>
    </source>
</reference>
<dbReference type="Pfam" id="PF06826">
    <property type="entry name" value="Asp-Al_Ex"/>
    <property type="match status" value="2"/>
</dbReference>
<dbReference type="InterPro" id="IPR050144">
    <property type="entry name" value="AAE_transporter"/>
</dbReference>
<evidence type="ECO:0000256" key="4">
    <source>
        <dbReference type="ARBA" id="ARBA00022692"/>
    </source>
</evidence>
<dbReference type="KEGG" id="mgra:A4G16_06295"/>
<dbReference type="PANTHER" id="PTHR30445">
    <property type="entry name" value="K(+)_H(+) ANTIPORTER SUBUNIT KHTT"/>
    <property type="match status" value="1"/>
</dbReference>
<name>A0A6G8JIM5_9PAST</name>
<feature type="transmembrane region" description="Helical" evidence="8">
    <location>
        <begin position="93"/>
        <end position="115"/>
    </location>
</feature>
<dbReference type="GO" id="GO:0005886">
    <property type="term" value="C:plasma membrane"/>
    <property type="evidence" value="ECO:0007669"/>
    <property type="project" value="UniProtKB-SubCell"/>
</dbReference>
<dbReference type="AlphaFoldDB" id="A0A6G8JIM5"/>
<dbReference type="NCBIfam" id="NF003007">
    <property type="entry name" value="PRK03818.1"/>
    <property type="match status" value="1"/>
</dbReference>
<evidence type="ECO:0000256" key="7">
    <source>
        <dbReference type="ARBA" id="ARBA00023136"/>
    </source>
</evidence>
<dbReference type="Proteomes" id="UP000501366">
    <property type="component" value="Chromosome"/>
</dbReference>
<feature type="transmembrane region" description="Helical" evidence="8">
    <location>
        <begin position="6"/>
        <end position="22"/>
    </location>
</feature>
<evidence type="ECO:0000313" key="10">
    <source>
        <dbReference type="EMBL" id="QIM67007.1"/>
    </source>
</evidence>
<dbReference type="Pfam" id="PF02080">
    <property type="entry name" value="TrkA_C"/>
    <property type="match status" value="1"/>
</dbReference>
<dbReference type="InterPro" id="IPR036721">
    <property type="entry name" value="RCK_C_sf"/>
</dbReference>
<dbReference type="InterPro" id="IPR006037">
    <property type="entry name" value="RCK_C"/>
</dbReference>
<dbReference type="EMBL" id="CP015030">
    <property type="protein sequence ID" value="QIM67007.1"/>
    <property type="molecule type" value="Genomic_DNA"/>
</dbReference>
<evidence type="ECO:0000256" key="3">
    <source>
        <dbReference type="ARBA" id="ARBA00022475"/>
    </source>
</evidence>
<accession>A0A6G8JIM5</accession>
<dbReference type="PANTHER" id="PTHR30445:SF3">
    <property type="entry name" value="TRANSPORT PROTEIN YIDE-RELATED"/>
    <property type="match status" value="1"/>
</dbReference>
<organism evidence="10 11">
    <name type="scientific">Mannheimia granulomatis</name>
    <dbReference type="NCBI Taxonomy" id="85402"/>
    <lineage>
        <taxon>Bacteria</taxon>
        <taxon>Pseudomonadati</taxon>
        <taxon>Pseudomonadota</taxon>
        <taxon>Gammaproteobacteria</taxon>
        <taxon>Pasteurellales</taxon>
        <taxon>Pasteurellaceae</taxon>
        <taxon>Mannheimia</taxon>
    </lineage>
</organism>
<feature type="transmembrane region" description="Helical" evidence="8">
    <location>
        <begin position="428"/>
        <end position="445"/>
    </location>
</feature>
<keyword evidence="3 8" id="KW-1003">Cell membrane</keyword>
<dbReference type="NCBIfam" id="TIGR01625">
    <property type="entry name" value="YidE_YbjL_dupl"/>
    <property type="match status" value="2"/>
</dbReference>
<dbReference type="InterPro" id="IPR006512">
    <property type="entry name" value="YidE_YbjL"/>
</dbReference>
<keyword evidence="6 8" id="KW-1133">Transmembrane helix</keyword>
<keyword evidence="4 8" id="KW-0812">Transmembrane</keyword>
<sequence length="552" mass="59476">MSEIALTVSLLSLVAVLGLWIGHIKVRGVGLGIGGVLFGGLLVSHFMGQFAVKLDAHTLHFIQEFGLILFVYSIGIQVGPGFFASLKHSGLKLNAFAVLIVLLSGVLVVLIHKFFNVPLPVILGIFSGAVTNTPSLGAGQQVLSELSNSNVTEIMGMSYAIAYPFGIIGILLTMWLVRILLKINIDKEAEAFNQEQNPGKEQLNSLNVRLTNPNINGLKLNQLPDFDLHEVSYSRLKRGDELSIPKIDTVLQVGDILHLVGEEAALHKMQIILGEVADVSVSTKGTIYRSERAVVTNEKVFGKQIRQLMLKGKYDVVISRLNRAGVELVPNGDMTLQFGDVLNLVGRQVDIETVMGIIGNAQSKLQQVQMLPIFIGIGLGVLLGSVPIYVPGFPVALKLGLAGGPLVVALILARIGSFGKLYWFMPPSANLALREIGIVLFLAVVGLKSGGRFLETLLSSDGMEWILYGAMITFVPLMITGLIARLYGKLNYLTLCGLLAGSMTDPPALAFANEIKEGNGAAALSYATVYPLVMFLRIMLPQILAIMLWVAG</sequence>
<evidence type="ECO:0000256" key="5">
    <source>
        <dbReference type="ARBA" id="ARBA00022737"/>
    </source>
</evidence>
<feature type="transmembrane region" description="Helical" evidence="8">
    <location>
        <begin position="156"/>
        <end position="177"/>
    </location>
</feature>
<evidence type="ECO:0000256" key="6">
    <source>
        <dbReference type="ARBA" id="ARBA00022989"/>
    </source>
</evidence>
<dbReference type="RefSeq" id="WP_165889188.1">
    <property type="nucleotide sequence ID" value="NZ_CP015030.1"/>
</dbReference>
<evidence type="ECO:0000259" key="9">
    <source>
        <dbReference type="PROSITE" id="PS51202"/>
    </source>
</evidence>
<dbReference type="PROSITE" id="PS51202">
    <property type="entry name" value="RCK_C"/>
    <property type="match status" value="2"/>
</dbReference>
<feature type="transmembrane region" description="Helical" evidence="8">
    <location>
        <begin position="370"/>
        <end position="390"/>
    </location>
</feature>
<evidence type="ECO:0000256" key="2">
    <source>
        <dbReference type="ARBA" id="ARBA00022448"/>
    </source>
</evidence>
<feature type="domain" description="RCK C-terminal" evidence="9">
    <location>
        <begin position="190"/>
        <end position="275"/>
    </location>
</feature>